<dbReference type="PANTHER" id="PTHR45138:SF9">
    <property type="entry name" value="DIGUANYLATE CYCLASE DGCM-RELATED"/>
    <property type="match status" value="1"/>
</dbReference>
<dbReference type="NCBIfam" id="TIGR00254">
    <property type="entry name" value="GGDEF"/>
    <property type="match status" value="1"/>
</dbReference>
<evidence type="ECO:0000256" key="3">
    <source>
        <dbReference type="SAM" id="Phobius"/>
    </source>
</evidence>
<evidence type="ECO:0000256" key="2">
    <source>
        <dbReference type="ARBA" id="ARBA00034247"/>
    </source>
</evidence>
<accession>A0ABR4R4V6</accession>
<keyword evidence="3" id="KW-1133">Transmembrane helix</keyword>
<dbReference type="CDD" id="cd01949">
    <property type="entry name" value="GGDEF"/>
    <property type="match status" value="1"/>
</dbReference>
<evidence type="ECO:0000256" key="1">
    <source>
        <dbReference type="ARBA" id="ARBA00012528"/>
    </source>
</evidence>
<dbReference type="Pfam" id="PF00990">
    <property type="entry name" value="GGDEF"/>
    <property type="match status" value="1"/>
</dbReference>
<feature type="transmembrane region" description="Helical" evidence="3">
    <location>
        <begin position="37"/>
        <end position="54"/>
    </location>
</feature>
<dbReference type="InterPro" id="IPR000160">
    <property type="entry name" value="GGDEF_dom"/>
</dbReference>
<dbReference type="InterPro" id="IPR050469">
    <property type="entry name" value="Diguanylate_Cyclase"/>
</dbReference>
<comment type="caution">
    <text evidence="5">The sequence shown here is derived from an EMBL/GenBank/DDBJ whole genome shotgun (WGS) entry which is preliminary data.</text>
</comment>
<dbReference type="Gene3D" id="3.30.70.270">
    <property type="match status" value="1"/>
</dbReference>
<dbReference type="SMART" id="SM00267">
    <property type="entry name" value="GGDEF"/>
    <property type="match status" value="1"/>
</dbReference>
<dbReference type="EMBL" id="JHEM01000005">
    <property type="protein sequence ID" value="KCB25544.1"/>
    <property type="molecule type" value="Genomic_DNA"/>
</dbReference>
<evidence type="ECO:0000313" key="5">
    <source>
        <dbReference type="EMBL" id="KCB25544.1"/>
    </source>
</evidence>
<feature type="domain" description="GGDEF" evidence="4">
    <location>
        <begin position="249"/>
        <end position="381"/>
    </location>
</feature>
<dbReference type="Proteomes" id="UP000025748">
    <property type="component" value="Unassembled WGS sequence"/>
</dbReference>
<keyword evidence="3" id="KW-0472">Membrane</keyword>
<dbReference type="InterPro" id="IPR029787">
    <property type="entry name" value="Nucleotide_cyclase"/>
</dbReference>
<dbReference type="SUPFAM" id="SSF55073">
    <property type="entry name" value="Nucleotide cyclase"/>
    <property type="match status" value="1"/>
</dbReference>
<dbReference type="EC" id="2.7.7.65" evidence="1"/>
<keyword evidence="3" id="KW-0812">Transmembrane</keyword>
<feature type="transmembrane region" description="Helical" evidence="3">
    <location>
        <begin position="116"/>
        <end position="137"/>
    </location>
</feature>
<comment type="catalytic activity">
    <reaction evidence="2">
        <text>2 GTP = 3',3'-c-di-GMP + 2 diphosphate</text>
        <dbReference type="Rhea" id="RHEA:24898"/>
        <dbReference type="ChEBI" id="CHEBI:33019"/>
        <dbReference type="ChEBI" id="CHEBI:37565"/>
        <dbReference type="ChEBI" id="CHEBI:58805"/>
        <dbReference type="EC" id="2.7.7.65"/>
    </reaction>
</comment>
<dbReference type="PANTHER" id="PTHR45138">
    <property type="entry name" value="REGULATORY COMPONENTS OF SENSORY TRANSDUCTION SYSTEM"/>
    <property type="match status" value="1"/>
</dbReference>
<dbReference type="PROSITE" id="PS50887">
    <property type="entry name" value="GGDEF"/>
    <property type="match status" value="1"/>
</dbReference>
<feature type="transmembrane region" description="Helical" evidence="3">
    <location>
        <begin position="149"/>
        <end position="172"/>
    </location>
</feature>
<dbReference type="RefSeq" id="WP_185843205.1">
    <property type="nucleotide sequence ID" value="NZ_JHEM01000005.1"/>
</dbReference>
<sequence length="382" mass="40881">MLAPSNLLLITALAALIGLCVLGSLWRSGMAGIREAMGANVATIVAMLIMVQQASAPPWLGVLLSNLLFTLGGILFVAGARRFLGQPVPWRAMLGGVAVLIPALAYYTYASPNVSARIVLASLMYTSLLALLAWSVWRSRRQRFAYSQIFMLSLALVAVLGHGTRMTVYALGVDVIPGLLAPTFWNIVFLSLGVVIMPSLTLGMIMMIHDRMLIEREREANTDFLTGVLSRKAWWQGAQQLGARARAGRPLALLILDIDHFKQVNDTMGHAAGDAVLRHFAAVASAALRPGDALGRLGGEEFIAALPGASAHEAQALAARMLAALEAMPCQYGDTQLRYTFSGGVTSWDGAEALQSAVQRADQALYRAKAGGRSRVDLARQA</sequence>
<dbReference type="InterPro" id="IPR043128">
    <property type="entry name" value="Rev_trsase/Diguanyl_cyclase"/>
</dbReference>
<evidence type="ECO:0000259" key="4">
    <source>
        <dbReference type="PROSITE" id="PS50887"/>
    </source>
</evidence>
<feature type="transmembrane region" description="Helical" evidence="3">
    <location>
        <begin position="6"/>
        <end position="25"/>
    </location>
</feature>
<reference evidence="5 6" key="1">
    <citation type="submission" date="2014-03" db="EMBL/GenBank/DDBJ databases">
        <title>Genome sequence of Bordetella hinzii.</title>
        <authorList>
            <person name="Register K."/>
            <person name="Harvill E."/>
            <person name="Goodfield L.L."/>
            <person name="Ivanov Y.V."/>
            <person name="Meyer J.A."/>
            <person name="Muse S.J."/>
            <person name="Jacobs N."/>
            <person name="Bendor L."/>
            <person name="Smallridge W.E."/>
            <person name="Brinkac L.M."/>
            <person name="Sanka R."/>
            <person name="Kim M."/>
            <person name="Losada L."/>
        </authorList>
    </citation>
    <scope>NUCLEOTIDE SEQUENCE [LARGE SCALE GENOMIC DNA]</scope>
    <source>
        <strain evidence="5 6">OH87 BAL007II</strain>
    </source>
</reference>
<evidence type="ECO:0000313" key="6">
    <source>
        <dbReference type="Proteomes" id="UP000025748"/>
    </source>
</evidence>
<keyword evidence="6" id="KW-1185">Reference proteome</keyword>
<gene>
    <name evidence="5" type="ORF">L544_1621</name>
</gene>
<dbReference type="GeneID" id="92994036"/>
<feature type="transmembrane region" description="Helical" evidence="3">
    <location>
        <begin position="184"/>
        <end position="208"/>
    </location>
</feature>
<protein>
    <recommendedName>
        <fullName evidence="1">diguanylate cyclase</fullName>
        <ecNumber evidence="1">2.7.7.65</ecNumber>
    </recommendedName>
</protein>
<feature type="transmembrane region" description="Helical" evidence="3">
    <location>
        <begin position="92"/>
        <end position="110"/>
    </location>
</feature>
<name>A0ABR4R4V6_9BORD</name>
<organism evidence="5 6">
    <name type="scientific">Bordetella hinzii OH87 BAL007II</name>
    <dbReference type="NCBI Taxonomy" id="1331262"/>
    <lineage>
        <taxon>Bacteria</taxon>
        <taxon>Pseudomonadati</taxon>
        <taxon>Pseudomonadota</taxon>
        <taxon>Betaproteobacteria</taxon>
        <taxon>Burkholderiales</taxon>
        <taxon>Alcaligenaceae</taxon>
        <taxon>Bordetella</taxon>
    </lineage>
</organism>
<feature type="transmembrane region" description="Helical" evidence="3">
    <location>
        <begin position="60"/>
        <end position="80"/>
    </location>
</feature>
<proteinExistence type="predicted"/>